<evidence type="ECO:0000259" key="2">
    <source>
        <dbReference type="PROSITE" id="PS50878"/>
    </source>
</evidence>
<dbReference type="Proteomes" id="UP001589798">
    <property type="component" value="Unassembled WGS sequence"/>
</dbReference>
<dbReference type="InterPro" id="IPR049030">
    <property type="entry name" value="AI2M-like_HNH"/>
</dbReference>
<proteinExistence type="inferred from homology"/>
<dbReference type="Pfam" id="PF00078">
    <property type="entry name" value="RVT_1"/>
    <property type="match status" value="1"/>
</dbReference>
<dbReference type="PANTHER" id="PTHR34047">
    <property type="entry name" value="NUCLEAR INTRON MATURASE 1, MITOCHONDRIAL-RELATED"/>
    <property type="match status" value="1"/>
</dbReference>
<name>A0ABV6CW73_9SPHN</name>
<dbReference type="InterPro" id="IPR051083">
    <property type="entry name" value="GrpII_Intron_Splice-Mob/Def"/>
</dbReference>
<keyword evidence="3" id="KW-0808">Transferase</keyword>
<organism evidence="3 4">
    <name type="scientific">Novosphingobium soli</name>
    <dbReference type="NCBI Taxonomy" id="574956"/>
    <lineage>
        <taxon>Bacteria</taxon>
        <taxon>Pseudomonadati</taxon>
        <taxon>Pseudomonadota</taxon>
        <taxon>Alphaproteobacteria</taxon>
        <taxon>Sphingomonadales</taxon>
        <taxon>Sphingomonadaceae</taxon>
        <taxon>Novosphingobium</taxon>
    </lineage>
</organism>
<comment type="caution">
    <text evidence="3">The sequence shown here is derived from an EMBL/GenBank/DDBJ whole genome shotgun (WGS) entry which is preliminary data.</text>
</comment>
<keyword evidence="4" id="KW-1185">Reference proteome</keyword>
<sequence length="626" mass="71968">MHVDVVEKRLASLPTLSRQGKRINGLHRLLGCPKIWEQAYEAVARNAGALTPGVTRKTFDRFSIERLEGIIAKVKEGSYRFRPTRRHYIPKANGKLRPLGIPDADDKLVQGAVKLVLEQIYEPIFSHRSHGFRPGRSCHTALASIQKTWAGTVWLVEADIAGFFDNIDHDILLDLLRRRIDDERFLKLIRGMLKAGYLEDWRWHETYSGTPQGGVISPLLANIYLHELDGYMDAVIARFDRGNARPVNPEYRKLISTGNYYRRRIAKLRREGRMAAAEQLRAQLQPLIAAARKLPSKDYRDTHYRRLRYVRYADDFLIAVIGTKQEARDVLAEVTTFLKDGLRLDVAPEKSGITKADDGGVSFLGYTVRSPRRTFGARKVISPNGRPFVRRTADRGIRLHVPRDKLAAFATRNRLGSYHAIRGKMRPEMTLSSDVSIIIAYNAWLRGLVGYYQLGNNWKREMAPLQRVWWFSLMKTLARKHKCSIAKVFQRLLQRRGGDHGLWLETKEGRRFVAVFQLKHVASKRVGTDPRVDYDQKTFWFWGRTDIIDRLRTRTCDYCGAEDMPVDVHHVRRLADVADQTWLARTRAARYRKRTIACAPCHDALHAGRLHQRLHEIERQASIGAG</sequence>
<dbReference type="SUPFAM" id="SSF56672">
    <property type="entry name" value="DNA/RNA polymerases"/>
    <property type="match status" value="1"/>
</dbReference>
<dbReference type="InterPro" id="IPR024937">
    <property type="entry name" value="Domain_X"/>
</dbReference>
<accession>A0ABV6CW73</accession>
<evidence type="ECO:0000256" key="1">
    <source>
        <dbReference type="ARBA" id="ARBA00034120"/>
    </source>
</evidence>
<dbReference type="CDD" id="cd01651">
    <property type="entry name" value="RT_G2_intron"/>
    <property type="match status" value="1"/>
</dbReference>
<protein>
    <submittedName>
        <fullName evidence="3">Reverse transcriptase domain-containing protein</fullName>
    </submittedName>
</protein>
<dbReference type="Pfam" id="PF01348">
    <property type="entry name" value="Intron_maturas2"/>
    <property type="match status" value="1"/>
</dbReference>
<feature type="domain" description="Reverse transcriptase" evidence="2">
    <location>
        <begin position="70"/>
        <end position="368"/>
    </location>
</feature>
<comment type="similarity">
    <text evidence="1">Belongs to the bacterial reverse transcriptase family.</text>
</comment>
<dbReference type="PANTHER" id="PTHR34047:SF8">
    <property type="entry name" value="PROTEIN YKFC"/>
    <property type="match status" value="1"/>
</dbReference>
<dbReference type="EMBL" id="JBHLWK010000006">
    <property type="protein sequence ID" value="MFC0203213.1"/>
    <property type="molecule type" value="Genomic_DNA"/>
</dbReference>
<keyword evidence="3" id="KW-0548">Nucleotidyltransferase</keyword>
<dbReference type="Pfam" id="PF21368">
    <property type="entry name" value="AI2M-like_HNH"/>
    <property type="match status" value="1"/>
</dbReference>
<reference evidence="3 4" key="1">
    <citation type="submission" date="2024-09" db="EMBL/GenBank/DDBJ databases">
        <authorList>
            <person name="Sun Q."/>
            <person name="Mori K."/>
        </authorList>
    </citation>
    <scope>NUCLEOTIDE SEQUENCE [LARGE SCALE GENOMIC DNA]</scope>
    <source>
        <strain evidence="3 4">CCM 7706</strain>
    </source>
</reference>
<gene>
    <name evidence="3" type="ORF">ACFFJC_02895</name>
</gene>
<dbReference type="PROSITE" id="PS50878">
    <property type="entry name" value="RT_POL"/>
    <property type="match status" value="1"/>
</dbReference>
<dbReference type="GO" id="GO:0003964">
    <property type="term" value="F:RNA-directed DNA polymerase activity"/>
    <property type="evidence" value="ECO:0007669"/>
    <property type="project" value="UniProtKB-KW"/>
</dbReference>
<dbReference type="RefSeq" id="WP_379486037.1">
    <property type="nucleotide sequence ID" value="NZ_JBHLWK010000006.1"/>
</dbReference>
<dbReference type="InterPro" id="IPR043502">
    <property type="entry name" value="DNA/RNA_pol_sf"/>
</dbReference>
<evidence type="ECO:0000313" key="4">
    <source>
        <dbReference type="Proteomes" id="UP001589798"/>
    </source>
</evidence>
<dbReference type="InterPro" id="IPR000477">
    <property type="entry name" value="RT_dom"/>
</dbReference>
<evidence type="ECO:0000313" key="3">
    <source>
        <dbReference type="EMBL" id="MFC0203213.1"/>
    </source>
</evidence>
<keyword evidence="3" id="KW-0695">RNA-directed DNA polymerase</keyword>